<accession>A0A8R1DSJ1</accession>
<dbReference type="AlphaFoldDB" id="A0A8R1DSJ1"/>
<proteinExistence type="predicted"/>
<organism evidence="3 4">
    <name type="scientific">Caenorhabditis japonica</name>
    <dbReference type="NCBI Taxonomy" id="281687"/>
    <lineage>
        <taxon>Eukaryota</taxon>
        <taxon>Metazoa</taxon>
        <taxon>Ecdysozoa</taxon>
        <taxon>Nematoda</taxon>
        <taxon>Chromadorea</taxon>
        <taxon>Rhabditida</taxon>
        <taxon>Rhabditina</taxon>
        <taxon>Rhabditomorpha</taxon>
        <taxon>Rhabditoidea</taxon>
        <taxon>Rhabditidae</taxon>
        <taxon>Peloderinae</taxon>
        <taxon>Caenorhabditis</taxon>
    </lineage>
</organism>
<feature type="domain" description="Ground-like" evidence="2">
    <location>
        <begin position="129"/>
        <end position="211"/>
    </location>
</feature>
<dbReference type="PANTHER" id="PTHR31967">
    <property type="entry name" value="GROUNDHOG (HEDGEHOG-LIKE FAMILY)-RELATED"/>
    <property type="match status" value="1"/>
</dbReference>
<dbReference type="Pfam" id="PF04155">
    <property type="entry name" value="Ground-like"/>
    <property type="match status" value="1"/>
</dbReference>
<dbReference type="PANTHER" id="PTHR31967:SF16">
    <property type="entry name" value="GROUND-LIKE DOMAIN-CONTAINING PROTEIN"/>
    <property type="match status" value="1"/>
</dbReference>
<name>A0A8R1DSJ1_CAEJA</name>
<reference evidence="4" key="1">
    <citation type="submission" date="2010-08" db="EMBL/GenBank/DDBJ databases">
        <authorList>
            <consortium name="Caenorhabditis japonica Sequencing Consortium"/>
            <person name="Wilson R.K."/>
        </authorList>
    </citation>
    <scope>NUCLEOTIDE SEQUENCE [LARGE SCALE GENOMIC DNA]</scope>
    <source>
        <strain evidence="4">DF5081</strain>
    </source>
</reference>
<dbReference type="Proteomes" id="UP000005237">
    <property type="component" value="Unassembled WGS sequence"/>
</dbReference>
<evidence type="ECO:0000259" key="2">
    <source>
        <dbReference type="Pfam" id="PF04155"/>
    </source>
</evidence>
<protein>
    <submittedName>
        <fullName evidence="3">Ground-like domain-containing protein</fullName>
    </submittedName>
</protein>
<feature type="region of interest" description="Disordered" evidence="1">
    <location>
        <begin position="15"/>
        <end position="35"/>
    </location>
</feature>
<evidence type="ECO:0000313" key="3">
    <source>
        <dbReference type="EnsemblMetazoa" id="CJA11105.1"/>
    </source>
</evidence>
<evidence type="ECO:0000256" key="1">
    <source>
        <dbReference type="SAM" id="MobiDB-lite"/>
    </source>
</evidence>
<evidence type="ECO:0000313" key="4">
    <source>
        <dbReference type="Proteomes" id="UP000005237"/>
    </source>
</evidence>
<dbReference type="EnsemblMetazoa" id="CJA11105.1">
    <property type="protein sequence ID" value="CJA11105.1"/>
    <property type="gene ID" value="WBGene00130309"/>
</dbReference>
<feature type="compositionally biased region" description="Pro residues" evidence="1">
    <location>
        <begin position="21"/>
        <end position="35"/>
    </location>
</feature>
<reference evidence="3" key="2">
    <citation type="submission" date="2022-06" db="UniProtKB">
        <authorList>
            <consortium name="EnsemblMetazoa"/>
        </authorList>
    </citation>
    <scope>IDENTIFICATION</scope>
    <source>
        <strain evidence="3">DF5081</strain>
    </source>
</reference>
<dbReference type="InterPro" id="IPR007284">
    <property type="entry name" value="Ground-like_dom"/>
</dbReference>
<sequence length="254" mass="28714">MLGCQNRCQTYTGYYQSHNPNPNPPPLPQHHFPTPPANAYATAPASYLFTPQTYPVAPQYAIPMSSYAVPHYAVVPQYPVAYPTPPSYVRPPPVYVTRPPVYVTPPPTTTTTTTTTTIPPPRCFQNAQGFKCCSRLMDQFLDMKVVEMQRPEWQRCNLQRFATQLQMEAQSVFNHSMESIVSSGHMENLSMYRGDLYCKKRSPDGKVVVLYGSAVPYALDGSTRPMNETELRNANYPPKYDDIGIHDGHEDNIW</sequence>
<keyword evidence="4" id="KW-1185">Reference proteome</keyword>